<dbReference type="AlphaFoldDB" id="A0A673H0P6"/>
<proteinExistence type="predicted"/>
<reference evidence="1" key="2">
    <citation type="submission" date="2025-09" db="UniProtKB">
        <authorList>
            <consortium name="Ensembl"/>
        </authorList>
    </citation>
    <scope>IDENTIFICATION</scope>
</reference>
<dbReference type="Proteomes" id="UP000472270">
    <property type="component" value="Unassembled WGS sequence"/>
</dbReference>
<name>A0A673H0P6_9TELE</name>
<accession>A0A673H0P6</accession>
<evidence type="ECO:0000313" key="1">
    <source>
        <dbReference type="Ensembl" id="ENSSRHP00000019269.1"/>
    </source>
</evidence>
<keyword evidence="2" id="KW-1185">Reference proteome</keyword>
<organism evidence="1 2">
    <name type="scientific">Sinocyclocheilus rhinocerous</name>
    <dbReference type="NCBI Taxonomy" id="307959"/>
    <lineage>
        <taxon>Eukaryota</taxon>
        <taxon>Metazoa</taxon>
        <taxon>Chordata</taxon>
        <taxon>Craniata</taxon>
        <taxon>Vertebrata</taxon>
        <taxon>Euteleostomi</taxon>
        <taxon>Actinopterygii</taxon>
        <taxon>Neopterygii</taxon>
        <taxon>Teleostei</taxon>
        <taxon>Ostariophysi</taxon>
        <taxon>Cypriniformes</taxon>
        <taxon>Cyprinidae</taxon>
        <taxon>Cyprininae</taxon>
        <taxon>Sinocyclocheilus</taxon>
    </lineage>
</organism>
<evidence type="ECO:0000313" key="2">
    <source>
        <dbReference type="Proteomes" id="UP000472270"/>
    </source>
</evidence>
<dbReference type="Ensembl" id="ENSSRHT00000019887.1">
    <property type="protein sequence ID" value="ENSSRHP00000019269.1"/>
    <property type="gene ID" value="ENSSRHG00000010403.1"/>
</dbReference>
<sequence>MGSTWDQKLIKGPQHTTSIIGMIDTFDRPPNTIAEGGYYAKQGSYALGFKDKSGIFEVEAKGPNASFDSEISVVKVEAMARAEVASASAKAGPVGVKVGLGFDTGVSVCEDGVETKFLGTGFSIGPKNCISLLGSEVSFM</sequence>
<reference evidence="1" key="1">
    <citation type="submission" date="2025-08" db="UniProtKB">
        <authorList>
            <consortium name="Ensembl"/>
        </authorList>
    </citation>
    <scope>IDENTIFICATION</scope>
</reference>
<protein>
    <submittedName>
        <fullName evidence="1">Uncharacterized protein</fullName>
    </submittedName>
</protein>